<dbReference type="InterPro" id="IPR002957">
    <property type="entry name" value="Keratin_I"/>
</dbReference>
<dbReference type="GO" id="GO:0045095">
    <property type="term" value="C:keratin filament"/>
    <property type="evidence" value="ECO:0007669"/>
    <property type="project" value="TreeGrafter"/>
</dbReference>
<reference evidence="3" key="1">
    <citation type="submission" date="2023-06" db="EMBL/GenBank/DDBJ databases">
        <title>Reference genome for the Northern bat (Eptesicus nilssonii), a most northern bat species.</title>
        <authorList>
            <person name="Laine V.N."/>
            <person name="Pulliainen A.T."/>
            <person name="Lilley T.M."/>
        </authorList>
    </citation>
    <scope>NUCLEOTIDE SEQUENCE</scope>
    <source>
        <strain evidence="3">BLF_Eptnil</strain>
        <tissue evidence="3">Kidney</tissue>
    </source>
</reference>
<dbReference type="PANTHER" id="PTHR23239">
    <property type="entry name" value="INTERMEDIATE FILAMENT"/>
    <property type="match status" value="1"/>
</dbReference>
<keyword evidence="1" id="KW-0416">Keratin</keyword>
<dbReference type="GO" id="GO:0005198">
    <property type="term" value="F:structural molecule activity"/>
    <property type="evidence" value="ECO:0007669"/>
    <property type="project" value="InterPro"/>
</dbReference>
<proteinExistence type="predicted"/>
<keyword evidence="2" id="KW-0175">Coiled coil</keyword>
<dbReference type="AlphaFoldDB" id="A0AA40LVB0"/>
<organism evidence="3 4">
    <name type="scientific">Cnephaeus nilssonii</name>
    <name type="common">Northern bat</name>
    <name type="synonym">Eptesicus nilssonii</name>
    <dbReference type="NCBI Taxonomy" id="3371016"/>
    <lineage>
        <taxon>Eukaryota</taxon>
        <taxon>Metazoa</taxon>
        <taxon>Chordata</taxon>
        <taxon>Craniata</taxon>
        <taxon>Vertebrata</taxon>
        <taxon>Euteleostomi</taxon>
        <taxon>Mammalia</taxon>
        <taxon>Eutheria</taxon>
        <taxon>Laurasiatheria</taxon>
        <taxon>Chiroptera</taxon>
        <taxon>Yangochiroptera</taxon>
        <taxon>Vespertilionidae</taxon>
        <taxon>Cnephaeus</taxon>
    </lineage>
</organism>
<evidence type="ECO:0000256" key="2">
    <source>
        <dbReference type="SAM" id="Coils"/>
    </source>
</evidence>
<dbReference type="EMBL" id="JAULJE010000003">
    <property type="protein sequence ID" value="KAK1345062.1"/>
    <property type="molecule type" value="Genomic_DNA"/>
</dbReference>
<dbReference type="SUPFAM" id="SSF64593">
    <property type="entry name" value="Intermediate filament protein, coiled coil region"/>
    <property type="match status" value="1"/>
</dbReference>
<gene>
    <name evidence="3" type="ORF">QTO34_013767</name>
</gene>
<protein>
    <submittedName>
        <fullName evidence="3">Uncharacterized protein</fullName>
    </submittedName>
</protein>
<feature type="coiled-coil region" evidence="2">
    <location>
        <begin position="30"/>
        <end position="57"/>
    </location>
</feature>
<keyword evidence="4" id="KW-1185">Reference proteome</keyword>
<evidence type="ECO:0000256" key="1">
    <source>
        <dbReference type="ARBA" id="ARBA00022744"/>
    </source>
</evidence>
<sequence>MKKKRKEEVNGLQNQIANSGLTGELDASKSQDLSKIMMNIQAQYDELTRKNREELDKTVLLPIHSLLLQLEAELAWTQAEGQYQAQEYQALLKTKVKLENEISTYCLLLEEGKDFDFGDNVDHSNSMQSIQMVTSCMMVDGKVVSEGHPLGQ</sequence>
<dbReference type="Proteomes" id="UP001177744">
    <property type="component" value="Unassembled WGS sequence"/>
</dbReference>
<name>A0AA40LVB0_CNENI</name>
<dbReference type="GO" id="GO:0045104">
    <property type="term" value="P:intermediate filament cytoskeleton organization"/>
    <property type="evidence" value="ECO:0007669"/>
    <property type="project" value="TreeGrafter"/>
</dbReference>
<dbReference type="PANTHER" id="PTHR23239:SF349">
    <property type="entry name" value="KERATIN, TYPE I CYTOSKELETAL 18"/>
    <property type="match status" value="1"/>
</dbReference>
<dbReference type="Gene3D" id="1.20.5.170">
    <property type="match status" value="1"/>
</dbReference>
<evidence type="ECO:0000313" key="3">
    <source>
        <dbReference type="EMBL" id="KAK1345062.1"/>
    </source>
</evidence>
<accession>A0AA40LVB0</accession>
<comment type="caution">
    <text evidence="3">The sequence shown here is derived from an EMBL/GenBank/DDBJ whole genome shotgun (WGS) entry which is preliminary data.</text>
</comment>
<evidence type="ECO:0000313" key="4">
    <source>
        <dbReference type="Proteomes" id="UP001177744"/>
    </source>
</evidence>